<dbReference type="InterPro" id="IPR051450">
    <property type="entry name" value="Gfo/Idh/MocA_Oxidoreductases"/>
</dbReference>
<dbReference type="InterPro" id="IPR036291">
    <property type="entry name" value="NAD(P)-bd_dom_sf"/>
</dbReference>
<evidence type="ECO:0000259" key="2">
    <source>
        <dbReference type="Pfam" id="PF22725"/>
    </source>
</evidence>
<dbReference type="EMBL" id="JBHTBF010000003">
    <property type="protein sequence ID" value="MFC7318392.1"/>
    <property type="molecule type" value="Genomic_DNA"/>
</dbReference>
<dbReference type="Gene3D" id="3.30.360.10">
    <property type="entry name" value="Dihydrodipicolinate Reductase, domain 2"/>
    <property type="match status" value="1"/>
</dbReference>
<sequence length="344" mass="38067">MSGHGDSSERLSVGVIGAGYIGQTVGGEFHRHAGATVAAVADPSRSAREEAANLFGLSPEAQYADHETMLEETPLDAVLIGTPHTLHYEQIVAALDRGMHVLCDKPITTDLDEARDIEDRVANTDQVVMIGYQRHINPAFIAARERWRGDLTPTWITAEICEGWIGTREGTWRLDPDLSGGGFLYDTGSHVLDAVLWTTGLTPKRVSARMTYADDERRIDDWAALTIEFEEGARATMTTYARAPAVREHIHVWDEEGAIYLDGQEWDPRELTEIDDESGERRPYFNLGSKESKAGAFIQSIRTGTEPPATLRDGVRVTAVTEAAYESARRGEPVELDPRHVRLE</sequence>
<dbReference type="AlphaFoldDB" id="A0ABD6AD95"/>
<feature type="domain" description="GFO/IDH/MocA-like oxidoreductase" evidence="2">
    <location>
        <begin position="153"/>
        <end position="259"/>
    </location>
</feature>
<gene>
    <name evidence="3" type="ORF">ACFQPE_16555</name>
</gene>
<dbReference type="Pfam" id="PF22725">
    <property type="entry name" value="GFO_IDH_MocA_C3"/>
    <property type="match status" value="1"/>
</dbReference>
<dbReference type="GeneID" id="79317430"/>
<dbReference type="SUPFAM" id="SSF51735">
    <property type="entry name" value="NAD(P)-binding Rossmann-fold domains"/>
    <property type="match status" value="1"/>
</dbReference>
<accession>A0ABD6AD95</accession>
<protein>
    <submittedName>
        <fullName evidence="3">Gfo/Idh/MocA family protein</fullName>
    </submittedName>
</protein>
<evidence type="ECO:0000313" key="4">
    <source>
        <dbReference type="Proteomes" id="UP001596547"/>
    </source>
</evidence>
<dbReference type="PANTHER" id="PTHR43377">
    <property type="entry name" value="BILIVERDIN REDUCTASE A"/>
    <property type="match status" value="1"/>
</dbReference>
<feature type="domain" description="Gfo/Idh/MocA-like oxidoreductase N-terminal" evidence="1">
    <location>
        <begin position="12"/>
        <end position="132"/>
    </location>
</feature>
<comment type="caution">
    <text evidence="3">The sequence shown here is derived from an EMBL/GenBank/DDBJ whole genome shotgun (WGS) entry which is preliminary data.</text>
</comment>
<name>A0ABD6AD95_9EURY</name>
<dbReference type="RefSeq" id="WP_276305818.1">
    <property type="nucleotide sequence ID" value="NZ_CP119993.1"/>
</dbReference>
<dbReference type="Proteomes" id="UP001596547">
    <property type="component" value="Unassembled WGS sequence"/>
</dbReference>
<dbReference type="Gene3D" id="3.40.50.720">
    <property type="entry name" value="NAD(P)-binding Rossmann-like Domain"/>
    <property type="match status" value="1"/>
</dbReference>
<reference evidence="3 4" key="1">
    <citation type="journal article" date="2019" name="Int. J. Syst. Evol. Microbiol.">
        <title>The Global Catalogue of Microorganisms (GCM) 10K type strain sequencing project: providing services to taxonomists for standard genome sequencing and annotation.</title>
        <authorList>
            <consortium name="The Broad Institute Genomics Platform"/>
            <consortium name="The Broad Institute Genome Sequencing Center for Infectious Disease"/>
            <person name="Wu L."/>
            <person name="Ma J."/>
        </authorList>
    </citation>
    <scope>NUCLEOTIDE SEQUENCE [LARGE SCALE GENOMIC DNA]</scope>
    <source>
        <strain evidence="3 4">PSR21</strain>
    </source>
</reference>
<dbReference type="InterPro" id="IPR055170">
    <property type="entry name" value="GFO_IDH_MocA-like_dom"/>
</dbReference>
<dbReference type="InterPro" id="IPR000683">
    <property type="entry name" value="Gfo/Idh/MocA-like_OxRdtase_N"/>
</dbReference>
<proteinExistence type="predicted"/>
<evidence type="ECO:0000313" key="3">
    <source>
        <dbReference type="EMBL" id="MFC7318392.1"/>
    </source>
</evidence>
<evidence type="ECO:0000259" key="1">
    <source>
        <dbReference type="Pfam" id="PF01408"/>
    </source>
</evidence>
<dbReference type="Pfam" id="PF01408">
    <property type="entry name" value="GFO_IDH_MocA"/>
    <property type="match status" value="1"/>
</dbReference>
<keyword evidence="4" id="KW-1185">Reference proteome</keyword>
<organism evidence="3 4">
    <name type="scientific">Halomarina halobia</name>
    <dbReference type="NCBI Taxonomy" id="3033386"/>
    <lineage>
        <taxon>Archaea</taxon>
        <taxon>Methanobacteriati</taxon>
        <taxon>Methanobacteriota</taxon>
        <taxon>Stenosarchaea group</taxon>
        <taxon>Halobacteria</taxon>
        <taxon>Halobacteriales</taxon>
        <taxon>Natronomonadaceae</taxon>
        <taxon>Halomarina</taxon>
    </lineage>
</organism>
<dbReference type="PANTHER" id="PTHR43377:SF1">
    <property type="entry name" value="BILIVERDIN REDUCTASE A"/>
    <property type="match status" value="1"/>
</dbReference>
<dbReference type="SUPFAM" id="SSF55347">
    <property type="entry name" value="Glyceraldehyde-3-phosphate dehydrogenase-like, C-terminal domain"/>
    <property type="match status" value="1"/>
</dbReference>